<comment type="similarity">
    <text evidence="3">In the N-terminal section; belongs to the glycosyltransferase 51 family.</text>
</comment>
<keyword evidence="7" id="KW-0808">Transferase</keyword>
<dbReference type="InterPro" id="IPR001460">
    <property type="entry name" value="PCN-bd_Tpept"/>
</dbReference>
<evidence type="ECO:0000256" key="12">
    <source>
        <dbReference type="ARBA" id="ARBA00023316"/>
    </source>
</evidence>
<keyword evidence="16" id="KW-0812">Transmembrane</keyword>
<protein>
    <submittedName>
        <fullName evidence="19">PBP1A family penicillin-binding protein</fullName>
    </submittedName>
</protein>
<feature type="region of interest" description="Disordered" evidence="15">
    <location>
        <begin position="615"/>
        <end position="634"/>
    </location>
</feature>
<keyword evidence="12" id="KW-0961">Cell wall biogenesis/degradation</keyword>
<evidence type="ECO:0000256" key="3">
    <source>
        <dbReference type="ARBA" id="ARBA00007739"/>
    </source>
</evidence>
<dbReference type="Gene3D" id="1.10.3810.10">
    <property type="entry name" value="Biosynthetic peptidoglycan transglycosylase-like"/>
    <property type="match status" value="1"/>
</dbReference>
<evidence type="ECO:0000256" key="14">
    <source>
        <dbReference type="ARBA" id="ARBA00049902"/>
    </source>
</evidence>
<evidence type="ECO:0000256" key="9">
    <source>
        <dbReference type="ARBA" id="ARBA00022960"/>
    </source>
</evidence>
<dbReference type="EMBL" id="JAEKJZ010000006">
    <property type="protein sequence ID" value="MBN9673104.1"/>
    <property type="molecule type" value="Genomic_DNA"/>
</dbReference>
<dbReference type="RefSeq" id="WP_207142961.1">
    <property type="nucleotide sequence ID" value="NZ_JAEKJZ010000006.1"/>
</dbReference>
<dbReference type="InterPro" id="IPR036950">
    <property type="entry name" value="PBP_transglycosylase"/>
</dbReference>
<keyword evidence="16" id="KW-0472">Membrane</keyword>
<proteinExistence type="inferred from homology"/>
<feature type="compositionally biased region" description="Pro residues" evidence="15">
    <location>
        <begin position="697"/>
        <end position="709"/>
    </location>
</feature>
<evidence type="ECO:0000259" key="17">
    <source>
        <dbReference type="Pfam" id="PF00905"/>
    </source>
</evidence>
<dbReference type="FunFam" id="1.10.3810.10:FF:000001">
    <property type="entry name" value="Penicillin-binding protein 1A"/>
    <property type="match status" value="1"/>
</dbReference>
<dbReference type="SUPFAM" id="SSF53955">
    <property type="entry name" value="Lysozyme-like"/>
    <property type="match status" value="1"/>
</dbReference>
<name>A0A939EK13_9HYPH</name>
<dbReference type="GO" id="GO:0071555">
    <property type="term" value="P:cell wall organization"/>
    <property type="evidence" value="ECO:0007669"/>
    <property type="project" value="UniProtKB-KW"/>
</dbReference>
<evidence type="ECO:0000256" key="15">
    <source>
        <dbReference type="SAM" id="MobiDB-lite"/>
    </source>
</evidence>
<feature type="domain" description="Glycosyl transferase family 51" evidence="18">
    <location>
        <begin position="157"/>
        <end position="331"/>
    </location>
</feature>
<keyword evidence="16" id="KW-1133">Transmembrane helix</keyword>
<evidence type="ECO:0000256" key="10">
    <source>
        <dbReference type="ARBA" id="ARBA00022984"/>
    </source>
</evidence>
<keyword evidence="8" id="KW-0378">Hydrolase</keyword>
<feature type="transmembrane region" description="Helical" evidence="16">
    <location>
        <begin position="109"/>
        <end position="132"/>
    </location>
</feature>
<dbReference type="GO" id="GO:0009252">
    <property type="term" value="P:peptidoglycan biosynthetic process"/>
    <property type="evidence" value="ECO:0007669"/>
    <property type="project" value="UniProtKB-KW"/>
</dbReference>
<evidence type="ECO:0000256" key="13">
    <source>
        <dbReference type="ARBA" id="ARBA00034000"/>
    </source>
</evidence>
<feature type="compositionally biased region" description="Basic residues" evidence="15">
    <location>
        <begin position="85"/>
        <end position="97"/>
    </location>
</feature>
<comment type="caution">
    <text evidence="19">The sequence shown here is derived from an EMBL/GenBank/DDBJ whole genome shotgun (WGS) entry which is preliminary data.</text>
</comment>
<reference evidence="19" key="1">
    <citation type="submission" date="2020-12" db="EMBL/GenBank/DDBJ databases">
        <title>Oil enriched cultivation method for isolating marine PHA-producing bacteria.</title>
        <authorList>
            <person name="Zheng W."/>
            <person name="Yu S."/>
            <person name="Huang Y."/>
        </authorList>
    </citation>
    <scope>NUCLEOTIDE SEQUENCE</scope>
    <source>
        <strain evidence="19">SY-2-12</strain>
    </source>
</reference>
<dbReference type="GO" id="GO:0008360">
    <property type="term" value="P:regulation of cell shape"/>
    <property type="evidence" value="ECO:0007669"/>
    <property type="project" value="UniProtKB-KW"/>
</dbReference>
<evidence type="ECO:0000256" key="4">
    <source>
        <dbReference type="ARBA" id="ARBA00022645"/>
    </source>
</evidence>
<dbReference type="Proteomes" id="UP000664096">
    <property type="component" value="Unassembled WGS sequence"/>
</dbReference>
<dbReference type="InterPro" id="IPR001264">
    <property type="entry name" value="Glyco_trans_51"/>
</dbReference>
<feature type="region of interest" description="Disordered" evidence="15">
    <location>
        <begin position="691"/>
        <end position="761"/>
    </location>
</feature>
<dbReference type="Pfam" id="PF00905">
    <property type="entry name" value="Transpeptidase"/>
    <property type="match status" value="1"/>
</dbReference>
<keyword evidence="11" id="KW-0511">Multifunctional enzyme</keyword>
<feature type="domain" description="Penicillin-binding protein transpeptidase" evidence="17">
    <location>
        <begin position="416"/>
        <end position="681"/>
    </location>
</feature>
<evidence type="ECO:0000256" key="6">
    <source>
        <dbReference type="ARBA" id="ARBA00022676"/>
    </source>
</evidence>
<keyword evidence="10" id="KW-0573">Peptidoglycan synthesis</keyword>
<evidence type="ECO:0000256" key="2">
    <source>
        <dbReference type="ARBA" id="ARBA00007090"/>
    </source>
</evidence>
<comment type="catalytic activity">
    <reaction evidence="14">
        <text>[GlcNAc-(1-&gt;4)-Mur2Ac(oyl-L-Ala-gamma-D-Glu-L-Lys-D-Ala-D-Ala)](n)-di-trans,octa-cis-undecaprenyl diphosphate + beta-D-GlcNAc-(1-&gt;4)-Mur2Ac(oyl-L-Ala-gamma-D-Glu-L-Lys-D-Ala-D-Ala)-di-trans,octa-cis-undecaprenyl diphosphate = [GlcNAc-(1-&gt;4)-Mur2Ac(oyl-L-Ala-gamma-D-Glu-L-Lys-D-Ala-D-Ala)](n+1)-di-trans,octa-cis-undecaprenyl diphosphate + di-trans,octa-cis-undecaprenyl diphosphate + H(+)</text>
        <dbReference type="Rhea" id="RHEA:23708"/>
        <dbReference type="Rhea" id="RHEA-COMP:9602"/>
        <dbReference type="Rhea" id="RHEA-COMP:9603"/>
        <dbReference type="ChEBI" id="CHEBI:15378"/>
        <dbReference type="ChEBI" id="CHEBI:58405"/>
        <dbReference type="ChEBI" id="CHEBI:60033"/>
        <dbReference type="ChEBI" id="CHEBI:78435"/>
        <dbReference type="EC" id="2.4.99.28"/>
    </reaction>
</comment>
<dbReference type="GO" id="GO:0006508">
    <property type="term" value="P:proteolysis"/>
    <property type="evidence" value="ECO:0007669"/>
    <property type="project" value="UniProtKB-KW"/>
</dbReference>
<feature type="region of interest" description="Disordered" evidence="15">
    <location>
        <begin position="1"/>
        <end position="97"/>
    </location>
</feature>
<evidence type="ECO:0000256" key="7">
    <source>
        <dbReference type="ARBA" id="ARBA00022679"/>
    </source>
</evidence>
<evidence type="ECO:0000256" key="1">
    <source>
        <dbReference type="ARBA" id="ARBA00004752"/>
    </source>
</evidence>
<feature type="compositionally biased region" description="Low complexity" evidence="15">
    <location>
        <begin position="50"/>
        <end position="63"/>
    </location>
</feature>
<dbReference type="GO" id="GO:0008955">
    <property type="term" value="F:peptidoglycan glycosyltransferase activity"/>
    <property type="evidence" value="ECO:0007669"/>
    <property type="project" value="UniProtKB-EC"/>
</dbReference>
<dbReference type="InterPro" id="IPR023346">
    <property type="entry name" value="Lysozyme-like_dom_sf"/>
</dbReference>
<comment type="catalytic activity">
    <reaction evidence="13">
        <text>Preferential cleavage: (Ac)2-L-Lys-D-Ala-|-D-Ala. Also transpeptidation of peptidyl-alanyl moieties that are N-acyl substituents of D-alanine.</text>
        <dbReference type="EC" id="3.4.16.4"/>
    </reaction>
</comment>
<evidence type="ECO:0000256" key="16">
    <source>
        <dbReference type="SAM" id="Phobius"/>
    </source>
</evidence>
<evidence type="ECO:0000256" key="11">
    <source>
        <dbReference type="ARBA" id="ARBA00023268"/>
    </source>
</evidence>
<evidence type="ECO:0000256" key="8">
    <source>
        <dbReference type="ARBA" id="ARBA00022801"/>
    </source>
</evidence>
<accession>A0A939EK13</accession>
<dbReference type="GO" id="GO:0008658">
    <property type="term" value="F:penicillin binding"/>
    <property type="evidence" value="ECO:0007669"/>
    <property type="project" value="InterPro"/>
</dbReference>
<evidence type="ECO:0000313" key="19">
    <source>
        <dbReference type="EMBL" id="MBN9673104.1"/>
    </source>
</evidence>
<keyword evidence="6" id="KW-0328">Glycosyltransferase</keyword>
<keyword evidence="9" id="KW-0133">Cell shape</keyword>
<dbReference type="GO" id="GO:0009002">
    <property type="term" value="F:serine-type D-Ala-D-Ala carboxypeptidase activity"/>
    <property type="evidence" value="ECO:0007669"/>
    <property type="project" value="UniProtKB-EC"/>
</dbReference>
<gene>
    <name evidence="19" type="ORF">JF539_22295</name>
</gene>
<dbReference type="NCBIfam" id="TIGR02074">
    <property type="entry name" value="PBP_1a_fam"/>
    <property type="match status" value="1"/>
</dbReference>
<dbReference type="GO" id="GO:0030288">
    <property type="term" value="C:outer membrane-bounded periplasmic space"/>
    <property type="evidence" value="ECO:0007669"/>
    <property type="project" value="TreeGrafter"/>
</dbReference>
<sequence length="761" mass="81059">MAPQAKRRQRIEPTFGDNGSSLLDLRLEPQDRPAAPSGKSTSKPKSRKTGQSGQKKSSTAKKTSASKRPKSSKNGSRKGSGGRSGAKRRSTKKRTRTSLRLGRWLKRGLYWSAVLGIWCVLVVAGIVGYYAAYLPPTSEWQVPARPPNVKIVAANGQLIANRGDTGGEAVRLEQLPPYLPNAVIAIEDRRFRSHFGVDPIGLARALFTNVTAGRLTQGGSTLTQQLAKNLFLEPDRTLKRKIQELVLAFWLESEYSKDEILEMYLNRVYLGAGAYGVDAAARRYFGKSARLLTVAEAATIAGLLKAPTRYSPARNPDLAEERAQLVLAAMHDENYITANEAKNALAAPAKVVRRYTTASKNYAADWVMDVLPHYVGSIESDIIVDTTIDPTLQNAAEKALRTALAENRQKLGVSQGAIVTLDTAGAVKAMVGGADYSKSQFNRAVYAKRQPGSSFKPFVYLAALEAGMTPQTVRQDQPITIGGWSPKNYTKEHYGPVTLTRALSLSLNTVAVRLAHEVGAGTVANTATRLGIKSDLHKNLSLALGTSEVTPLEIASAYVPFSNGGYGVLPHIIRRIKTVDGKTLYSRAGDGRGRVVQRKQVGEINVMMAETLSTGTGRKARLDGGRPAGGKTGTSQDFRDAWFIGYTANLTTAVWFGNDDNSPTKKATGGSLPATVWKDVMNAAHKDLSVADLPGVPHRPPSATAPPKPASGTPAAAPSGSPGSTGGPVPPGSIGGGVGGARPAGERKGPLNILRNLFGGG</sequence>
<organism evidence="19 20">
    <name type="scientific">Roseibium aggregatum</name>
    <dbReference type="NCBI Taxonomy" id="187304"/>
    <lineage>
        <taxon>Bacteria</taxon>
        <taxon>Pseudomonadati</taxon>
        <taxon>Pseudomonadota</taxon>
        <taxon>Alphaproteobacteria</taxon>
        <taxon>Hyphomicrobiales</taxon>
        <taxon>Stappiaceae</taxon>
        <taxon>Roseibium</taxon>
    </lineage>
</organism>
<feature type="compositionally biased region" description="Low complexity" evidence="15">
    <location>
        <begin position="710"/>
        <end position="722"/>
    </location>
</feature>
<evidence type="ECO:0000256" key="5">
    <source>
        <dbReference type="ARBA" id="ARBA00022670"/>
    </source>
</evidence>
<dbReference type="Pfam" id="PF00912">
    <property type="entry name" value="Transgly"/>
    <property type="match status" value="1"/>
</dbReference>
<dbReference type="SUPFAM" id="SSF56601">
    <property type="entry name" value="beta-lactamase/transpeptidase-like"/>
    <property type="match status" value="1"/>
</dbReference>
<evidence type="ECO:0000259" key="18">
    <source>
        <dbReference type="Pfam" id="PF00912"/>
    </source>
</evidence>
<comment type="similarity">
    <text evidence="2">In the C-terminal section; belongs to the transpeptidase family.</text>
</comment>
<dbReference type="PANTHER" id="PTHR32282">
    <property type="entry name" value="BINDING PROTEIN TRANSPEPTIDASE, PUTATIVE-RELATED"/>
    <property type="match status" value="1"/>
</dbReference>
<dbReference type="AlphaFoldDB" id="A0A939EK13"/>
<dbReference type="InterPro" id="IPR050396">
    <property type="entry name" value="Glycosyltr_51/Transpeptidase"/>
</dbReference>
<keyword evidence="4" id="KW-0121">Carboxypeptidase</keyword>
<dbReference type="Gene3D" id="3.40.710.10">
    <property type="entry name" value="DD-peptidase/beta-lactamase superfamily"/>
    <property type="match status" value="1"/>
</dbReference>
<dbReference type="InterPro" id="IPR012338">
    <property type="entry name" value="Beta-lactam/transpept-like"/>
</dbReference>
<feature type="compositionally biased region" description="Gly residues" evidence="15">
    <location>
        <begin position="733"/>
        <end position="742"/>
    </location>
</feature>
<dbReference type="PANTHER" id="PTHR32282:SF33">
    <property type="entry name" value="PEPTIDOGLYCAN GLYCOSYLTRANSFERASE"/>
    <property type="match status" value="1"/>
</dbReference>
<comment type="pathway">
    <text evidence="1">Cell wall biogenesis; peptidoglycan biosynthesis.</text>
</comment>
<evidence type="ECO:0000313" key="20">
    <source>
        <dbReference type="Proteomes" id="UP000664096"/>
    </source>
</evidence>
<keyword evidence="5" id="KW-0645">Protease</keyword>